<dbReference type="InterPro" id="IPR001788">
    <property type="entry name" value="RNA-dep_RNA_pol_alsuvir"/>
</dbReference>
<dbReference type="GO" id="GO:0003968">
    <property type="term" value="F:RNA-directed RNA polymerase activity"/>
    <property type="evidence" value="ECO:0007669"/>
    <property type="project" value="UniProtKB-KW"/>
</dbReference>
<keyword evidence="6" id="KW-0808">Transferase</keyword>
<evidence type="ECO:0000256" key="3">
    <source>
        <dbReference type="ARBA" id="ARBA00012494"/>
    </source>
</evidence>
<dbReference type="Pfam" id="PF04522">
    <property type="entry name" value="BBMV_Gp1_N"/>
    <property type="match status" value="1"/>
</dbReference>
<protein>
    <recommendedName>
        <fullName evidence="4">RNA-directed RNA polymerase 2a</fullName>
        <ecNumber evidence="3">2.7.7.48</ecNumber>
    </recommendedName>
</protein>
<accession>F8S8P9</accession>
<evidence type="ECO:0000256" key="8">
    <source>
        <dbReference type="ARBA" id="ARBA00022741"/>
    </source>
</evidence>
<evidence type="ECO:0000256" key="9">
    <source>
        <dbReference type="ARBA" id="ARBA00022953"/>
    </source>
</evidence>
<comment type="subunit">
    <text evidence="2">Interacts with replication protein 1a.</text>
</comment>
<dbReference type="GO" id="GO:0000166">
    <property type="term" value="F:nucleotide binding"/>
    <property type="evidence" value="ECO:0007669"/>
    <property type="project" value="UniProtKB-KW"/>
</dbReference>
<evidence type="ECO:0000256" key="1">
    <source>
        <dbReference type="ARBA" id="ARBA00002542"/>
    </source>
</evidence>
<dbReference type="InterPro" id="IPR007094">
    <property type="entry name" value="RNA-dir_pol_PSvirus"/>
</dbReference>
<feature type="domain" description="RdRp catalytic" evidence="10">
    <location>
        <begin position="470"/>
        <end position="583"/>
    </location>
</feature>
<dbReference type="InterPro" id="IPR007610">
    <property type="entry name" value="BBMV_Gp1_N"/>
</dbReference>
<dbReference type="EC" id="2.7.7.48" evidence="3"/>
<evidence type="ECO:0000256" key="6">
    <source>
        <dbReference type="ARBA" id="ARBA00022679"/>
    </source>
</evidence>
<evidence type="ECO:0000313" key="11">
    <source>
        <dbReference type="EMBL" id="AEI54609.1"/>
    </source>
</evidence>
<keyword evidence="7" id="KW-0548">Nucleotidyltransferase</keyword>
<dbReference type="EMBL" id="HQ611267">
    <property type="protein sequence ID" value="AEI54609.1"/>
    <property type="molecule type" value="Genomic_RNA"/>
</dbReference>
<keyword evidence="8" id="KW-0547">Nucleotide-binding</keyword>
<dbReference type="PROSITE" id="PS50507">
    <property type="entry name" value="RDRP_SSRNA_POS"/>
    <property type="match status" value="1"/>
</dbReference>
<dbReference type="CDD" id="cd23252">
    <property type="entry name" value="Bromoviridae_RdRp"/>
    <property type="match status" value="1"/>
</dbReference>
<organismHost>
    <name type="scientific">Vigna unguiculata</name>
    <name type="common">Cowpea</name>
    <dbReference type="NCBI Taxonomy" id="3917"/>
</organismHost>
<evidence type="ECO:0000256" key="2">
    <source>
        <dbReference type="ARBA" id="ARBA00011754"/>
    </source>
</evidence>
<organismHost>
    <name type="scientific">Glycine max</name>
    <name type="common">Soybean</name>
    <name type="synonym">Glycine hispida</name>
    <dbReference type="NCBI Taxonomy" id="3847"/>
</organismHost>
<dbReference type="SUPFAM" id="SSF56672">
    <property type="entry name" value="DNA/RNA polymerases"/>
    <property type="match status" value="1"/>
</dbReference>
<dbReference type="InterPro" id="IPR047309">
    <property type="entry name" value="Bromoviridae_RdRp"/>
</dbReference>
<name>F8S8P9_CCMV</name>
<dbReference type="Pfam" id="PF00978">
    <property type="entry name" value="RdRP_2"/>
    <property type="match status" value="1"/>
</dbReference>
<evidence type="ECO:0000256" key="4">
    <source>
        <dbReference type="ARBA" id="ARBA00018640"/>
    </source>
</evidence>
<evidence type="ECO:0000256" key="5">
    <source>
        <dbReference type="ARBA" id="ARBA00022484"/>
    </source>
</evidence>
<dbReference type="GO" id="GO:0006351">
    <property type="term" value="P:DNA-templated transcription"/>
    <property type="evidence" value="ECO:0007669"/>
    <property type="project" value="InterPro"/>
</dbReference>
<reference evidence="11" key="1">
    <citation type="journal article" date="2011" name="Virus Genes">
        <title>Molecular characterization of the complete genomes of two new field isolates of Cowpea chlorotic mottle virus, and their phylogenetic analysis.</title>
        <authorList>
            <person name="Ali A."/>
            <person name="Shafiekhani M."/>
            <person name="Olsen J."/>
        </authorList>
    </citation>
    <scope>NUCLEOTIDE SEQUENCE</scope>
    <source>
        <strain evidence="11">Car1</strain>
    </source>
</reference>
<sequence>MSKFIPEGETYHIPSFQWMFDQTLESDSHHDEAIFVTESINESGVDTSVEITADGTLASYMHAVKPLEEDGLLNPPFDQARWGLCCKNVVDVYDGLLGYRLIPMAEAARMLYLEIDGSFVDESECDDWRPVDTSDGFTEAMFDVMNEIPGEETKHTCALSLEAESRQAPETSDMVPSEYTLADRYVTTREEFASIDSDYDISLNLVSPVEFRVGVCEDTYRHSEADDPTMPQYHDRISLKSLEAAGHHMLPTHAYFDDTYYQALEELGDYNVDISKLSVRQSDVDWYRDPEKYYEPELSIGSFQRRIGTQKTVLTALKKRNADVPELADSVDIKRVACEVAEKFKRAYLNHSGIGLLGQSMDVMSRGLEYHKKWKDHKDLTGVTVLSEINLQRYQHMIKSDIKPVVSDTLHLERAVAATITFHGKGVTSCFSPYFTACFEKFSKALKSRFVVPIGKISSLELKNVPLSNKWFLEADLSKFDKSQGELHLEFQREILLSLGFPAPLTNWWCDFHRESMLSDPHAGVNMPVSFQRRTGDAFTYFGNTLVTMAMMAYCCDMDAVDCAIFSGDDSLLICKSKPHLDANVFQSLFNMEIKVMDPSLPYVCSKFLLETEMNNLVSVPDPMREIQRLAKRKIIKSPELLRAHFESFCDRMKFLNKLDEKMINLLCKFVALKYKKPDVENDVRVAIAAFGYYSENFLRFCECYATEGVNIYKVKHPITQEWFEASRDRDGDWFHDWRNPKFPTALDKVWRFFGKYAKDDPMKHIEERDRGHRLNRAMNSSLKLAYDRRSLSKDKEAVAWVRKTLSK</sequence>
<dbReference type="GO" id="GO:0003723">
    <property type="term" value="F:RNA binding"/>
    <property type="evidence" value="ECO:0007669"/>
    <property type="project" value="InterPro"/>
</dbReference>
<comment type="function">
    <text evidence="1">RNA-dependent RNA polymerase which replicates the viral genome composed of 3 RNA segments, RNA1, RNA2 and RNA3.</text>
</comment>
<keyword evidence="9" id="KW-0693">Viral RNA replication</keyword>
<organism evidence="11">
    <name type="scientific">Cowpea chlorotic mottle virus</name>
    <name type="common">CCMV</name>
    <dbReference type="NCBI Taxonomy" id="12303"/>
    <lineage>
        <taxon>Viruses</taxon>
        <taxon>Riboviria</taxon>
        <taxon>Orthornavirae</taxon>
        <taxon>Kitrinoviricota</taxon>
        <taxon>Alsuviricetes</taxon>
        <taxon>Martellivirales</taxon>
        <taxon>Bromoviridae</taxon>
        <taxon>Bromovirus</taxon>
        <taxon>Bromovirus CCMV</taxon>
    </lineage>
</organism>
<keyword evidence="5" id="KW-0696">RNA-directed RNA polymerase</keyword>
<proteinExistence type="predicted"/>
<evidence type="ECO:0000259" key="10">
    <source>
        <dbReference type="PROSITE" id="PS50507"/>
    </source>
</evidence>
<dbReference type="InterPro" id="IPR043502">
    <property type="entry name" value="DNA/RNA_pol_sf"/>
</dbReference>
<evidence type="ECO:0000256" key="7">
    <source>
        <dbReference type="ARBA" id="ARBA00022695"/>
    </source>
</evidence>
<dbReference type="GO" id="GO:0039690">
    <property type="term" value="P:positive stranded viral RNA replication"/>
    <property type="evidence" value="ECO:0007669"/>
    <property type="project" value="InterPro"/>
</dbReference>